<sequence>MESRKFDSQYTLCTLLMTLAFKTKTRSFTKKVYIKFFESQLTMHAMDFEGIKQCPGNLL</sequence>
<proteinExistence type="predicted"/>
<evidence type="ECO:0000313" key="2">
    <source>
        <dbReference type="Proteomes" id="UP000634136"/>
    </source>
</evidence>
<reference evidence="1" key="1">
    <citation type="submission" date="2020-09" db="EMBL/GenBank/DDBJ databases">
        <title>Genome-Enabled Discovery of Anthraquinone Biosynthesis in Senna tora.</title>
        <authorList>
            <person name="Kang S.-H."/>
            <person name="Pandey R.P."/>
            <person name="Lee C.-M."/>
            <person name="Sim J.-S."/>
            <person name="Jeong J.-T."/>
            <person name="Choi B.-S."/>
            <person name="Jung M."/>
            <person name="Ginzburg D."/>
            <person name="Zhao K."/>
            <person name="Won S.Y."/>
            <person name="Oh T.-J."/>
            <person name="Yu Y."/>
            <person name="Kim N.-H."/>
            <person name="Lee O.R."/>
            <person name="Lee T.-H."/>
            <person name="Bashyal P."/>
            <person name="Kim T.-S."/>
            <person name="Lee W.-H."/>
            <person name="Kawkins C."/>
            <person name="Kim C.-K."/>
            <person name="Kim J.S."/>
            <person name="Ahn B.O."/>
            <person name="Rhee S.Y."/>
            <person name="Sohng J.K."/>
        </authorList>
    </citation>
    <scope>NUCLEOTIDE SEQUENCE</scope>
    <source>
        <tissue evidence="1">Leaf</tissue>
    </source>
</reference>
<evidence type="ECO:0000313" key="1">
    <source>
        <dbReference type="EMBL" id="KAF7843451.1"/>
    </source>
</evidence>
<dbReference type="EMBL" id="JAAIUW010000001">
    <property type="protein sequence ID" value="KAF7843451.1"/>
    <property type="molecule type" value="Genomic_DNA"/>
</dbReference>
<comment type="caution">
    <text evidence="1">The sequence shown here is derived from an EMBL/GenBank/DDBJ whole genome shotgun (WGS) entry which is preliminary data.</text>
</comment>
<organism evidence="1 2">
    <name type="scientific">Senna tora</name>
    <dbReference type="NCBI Taxonomy" id="362788"/>
    <lineage>
        <taxon>Eukaryota</taxon>
        <taxon>Viridiplantae</taxon>
        <taxon>Streptophyta</taxon>
        <taxon>Embryophyta</taxon>
        <taxon>Tracheophyta</taxon>
        <taxon>Spermatophyta</taxon>
        <taxon>Magnoliopsida</taxon>
        <taxon>eudicotyledons</taxon>
        <taxon>Gunneridae</taxon>
        <taxon>Pentapetalae</taxon>
        <taxon>rosids</taxon>
        <taxon>fabids</taxon>
        <taxon>Fabales</taxon>
        <taxon>Fabaceae</taxon>
        <taxon>Caesalpinioideae</taxon>
        <taxon>Cassia clade</taxon>
        <taxon>Senna</taxon>
    </lineage>
</organism>
<protein>
    <submittedName>
        <fullName evidence="1">Uncharacterized protein</fullName>
    </submittedName>
</protein>
<keyword evidence="2" id="KW-1185">Reference proteome</keyword>
<dbReference type="Proteomes" id="UP000634136">
    <property type="component" value="Unassembled WGS sequence"/>
</dbReference>
<gene>
    <name evidence="1" type="ORF">G2W53_000356</name>
</gene>
<accession>A0A835CJD9</accession>
<name>A0A835CJD9_9FABA</name>
<dbReference type="AlphaFoldDB" id="A0A835CJD9"/>